<dbReference type="GO" id="GO:0050104">
    <property type="term" value="F:L-gulonate 3-dehydrogenase activity"/>
    <property type="evidence" value="ECO:0007669"/>
    <property type="project" value="TreeGrafter"/>
</dbReference>
<evidence type="ECO:0000259" key="6">
    <source>
        <dbReference type="Pfam" id="PF02737"/>
    </source>
</evidence>
<proteinExistence type="inferred from homology"/>
<dbReference type="AlphaFoldDB" id="A0A6L7EY21"/>
<dbReference type="InterPro" id="IPR008927">
    <property type="entry name" value="6-PGluconate_DH-like_C_sf"/>
</dbReference>
<organism evidence="7 8">
    <name type="scientific">Nocardioides flavescens</name>
    <dbReference type="NCBI Taxonomy" id="2691959"/>
    <lineage>
        <taxon>Bacteria</taxon>
        <taxon>Bacillati</taxon>
        <taxon>Actinomycetota</taxon>
        <taxon>Actinomycetes</taxon>
        <taxon>Propionibacteriales</taxon>
        <taxon>Nocardioidaceae</taxon>
        <taxon>Nocardioides</taxon>
    </lineage>
</organism>
<dbReference type="InterPro" id="IPR006108">
    <property type="entry name" value="3HC_DH_C"/>
</dbReference>
<dbReference type="SUPFAM" id="SSF51735">
    <property type="entry name" value="NAD(P)-binding Rossmann-fold domains"/>
    <property type="match status" value="1"/>
</dbReference>
<dbReference type="GO" id="GO:0006631">
    <property type="term" value="P:fatty acid metabolic process"/>
    <property type="evidence" value="ECO:0007669"/>
    <property type="project" value="InterPro"/>
</dbReference>
<keyword evidence="3 7" id="KW-0560">Oxidoreductase</keyword>
<dbReference type="RefSeq" id="WP_160876431.1">
    <property type="nucleotide sequence ID" value="NZ_WUEK01000003.1"/>
</dbReference>
<feature type="domain" description="3-hydroxyacyl-CoA dehydrogenase NAD binding" evidence="6">
    <location>
        <begin position="8"/>
        <end position="176"/>
    </location>
</feature>
<evidence type="ECO:0000259" key="5">
    <source>
        <dbReference type="Pfam" id="PF00725"/>
    </source>
</evidence>
<accession>A0A6L7EY21</accession>
<dbReference type="Gene3D" id="1.10.1040.10">
    <property type="entry name" value="N-(1-d-carboxylethyl)-l-norvaline Dehydrogenase, domain 2"/>
    <property type="match status" value="1"/>
</dbReference>
<gene>
    <name evidence="7" type="ORF">GRQ65_06750</name>
</gene>
<reference evidence="7 8" key="1">
    <citation type="submission" date="2019-12" db="EMBL/GenBank/DDBJ databases">
        <authorList>
            <person name="Kun Z."/>
        </authorList>
    </citation>
    <scope>NUCLEOTIDE SEQUENCE [LARGE SCALE GENOMIC DNA]</scope>
    <source>
        <strain evidence="7 8">YIM 123512</strain>
    </source>
</reference>
<evidence type="ECO:0000313" key="8">
    <source>
        <dbReference type="Proteomes" id="UP000473325"/>
    </source>
</evidence>
<feature type="domain" description="3-hydroxyacyl-CoA dehydrogenase C-terminal" evidence="5">
    <location>
        <begin position="181"/>
        <end position="250"/>
    </location>
</feature>
<dbReference type="EC" id="1.1.1.35" evidence="7"/>
<name>A0A6L7EY21_9ACTN</name>
<dbReference type="InterPro" id="IPR036291">
    <property type="entry name" value="NAD(P)-bd_dom_sf"/>
</dbReference>
<dbReference type="InterPro" id="IPR006180">
    <property type="entry name" value="3-OHacyl-CoA_DH_CS"/>
</dbReference>
<comment type="pathway">
    <text evidence="1">Lipid metabolism; butanoate metabolism.</text>
</comment>
<dbReference type="EMBL" id="WUEK01000003">
    <property type="protein sequence ID" value="MXG89245.1"/>
    <property type="molecule type" value="Genomic_DNA"/>
</dbReference>
<evidence type="ECO:0000256" key="2">
    <source>
        <dbReference type="ARBA" id="ARBA00009463"/>
    </source>
</evidence>
<sequence>MSGRRGPVAVVGAGLVGLGWVVVWTRAGHEVRLVDTDQAALDRAGAGIAALWSDVESGPVPETITMTTDLAEAVRDVVHVQECVVEDPEVKARVFAQVAEAAPATAVIASSTSALVPSSFTADVPGRERTLVAHPFNPPHLHTAVELVPAPWTSAEAMGATRRLLEDAGMEPIELTEELDGFVVNRLQSAMIHEAFRLLDRGVVGAGDLDRAVRGALAPRWLTLGVVETIDLNAPLGIEDYVARYGPMYARLAEEQREPVDWQAVLDAGLAADRAATLPREELDQRRRWRDGRLASLKRHLEGERSAD</sequence>
<dbReference type="Gene3D" id="3.40.50.720">
    <property type="entry name" value="NAD(P)-binding Rossmann-like Domain"/>
    <property type="match status" value="1"/>
</dbReference>
<dbReference type="PROSITE" id="PS00067">
    <property type="entry name" value="3HCDH"/>
    <property type="match status" value="1"/>
</dbReference>
<dbReference type="SUPFAM" id="SSF48179">
    <property type="entry name" value="6-phosphogluconate dehydrogenase C-terminal domain-like"/>
    <property type="match status" value="1"/>
</dbReference>
<dbReference type="Proteomes" id="UP000473325">
    <property type="component" value="Unassembled WGS sequence"/>
</dbReference>
<dbReference type="NCBIfam" id="NF004783">
    <property type="entry name" value="PRK06129.1"/>
    <property type="match status" value="1"/>
</dbReference>
<feature type="transmembrane region" description="Helical" evidence="4">
    <location>
        <begin position="6"/>
        <end position="24"/>
    </location>
</feature>
<dbReference type="Pfam" id="PF00725">
    <property type="entry name" value="3HCDH"/>
    <property type="match status" value="1"/>
</dbReference>
<comment type="similarity">
    <text evidence="2">Belongs to the 3-hydroxyacyl-CoA dehydrogenase family.</text>
</comment>
<evidence type="ECO:0000313" key="7">
    <source>
        <dbReference type="EMBL" id="MXG89245.1"/>
    </source>
</evidence>
<keyword evidence="8" id="KW-1185">Reference proteome</keyword>
<dbReference type="Pfam" id="PF02737">
    <property type="entry name" value="3HCDH_N"/>
    <property type="match status" value="1"/>
</dbReference>
<keyword evidence="4" id="KW-0472">Membrane</keyword>
<dbReference type="PANTHER" id="PTHR48075:SF1">
    <property type="entry name" value="LAMBDA-CRYSTALLIN HOMOLOG"/>
    <property type="match status" value="1"/>
</dbReference>
<dbReference type="GO" id="GO:0070403">
    <property type="term" value="F:NAD+ binding"/>
    <property type="evidence" value="ECO:0007669"/>
    <property type="project" value="InterPro"/>
</dbReference>
<dbReference type="InterPro" id="IPR013328">
    <property type="entry name" value="6PGD_dom2"/>
</dbReference>
<keyword evidence="4" id="KW-0812">Transmembrane</keyword>
<protein>
    <submittedName>
        <fullName evidence="7">3-hydroxyacyl-CoA dehydrogenase</fullName>
        <ecNumber evidence="7">1.1.1.35</ecNumber>
    </submittedName>
</protein>
<evidence type="ECO:0000256" key="3">
    <source>
        <dbReference type="ARBA" id="ARBA00023002"/>
    </source>
</evidence>
<comment type="caution">
    <text evidence="7">The sequence shown here is derived from an EMBL/GenBank/DDBJ whole genome shotgun (WGS) entry which is preliminary data.</text>
</comment>
<evidence type="ECO:0000256" key="1">
    <source>
        <dbReference type="ARBA" id="ARBA00005086"/>
    </source>
</evidence>
<evidence type="ECO:0000256" key="4">
    <source>
        <dbReference type="SAM" id="Phobius"/>
    </source>
</evidence>
<dbReference type="GO" id="GO:0003857">
    <property type="term" value="F:(3S)-3-hydroxyacyl-CoA dehydrogenase (NAD+) activity"/>
    <property type="evidence" value="ECO:0007669"/>
    <property type="project" value="UniProtKB-EC"/>
</dbReference>
<keyword evidence="4" id="KW-1133">Transmembrane helix</keyword>
<dbReference type="PANTHER" id="PTHR48075">
    <property type="entry name" value="3-HYDROXYACYL-COA DEHYDROGENASE FAMILY PROTEIN"/>
    <property type="match status" value="1"/>
</dbReference>
<dbReference type="InterPro" id="IPR006176">
    <property type="entry name" value="3-OHacyl-CoA_DH_NAD-bd"/>
</dbReference>